<evidence type="ECO:0000256" key="1">
    <source>
        <dbReference type="ARBA" id="ARBA00007733"/>
    </source>
</evidence>
<feature type="compositionally biased region" description="Low complexity" evidence="9">
    <location>
        <begin position="374"/>
        <end position="386"/>
    </location>
</feature>
<dbReference type="InterPro" id="IPR000795">
    <property type="entry name" value="T_Tr_GTP-bd_dom"/>
</dbReference>
<organism evidence="11">
    <name type="scientific">Singulisphaera sp. Ch08</name>
    <dbReference type="NCBI Taxonomy" id="3120278"/>
    <lineage>
        <taxon>Bacteria</taxon>
        <taxon>Pseudomonadati</taxon>
        <taxon>Planctomycetota</taxon>
        <taxon>Planctomycetia</taxon>
        <taxon>Isosphaerales</taxon>
        <taxon>Isosphaeraceae</taxon>
        <taxon>Singulisphaera</taxon>
    </lineage>
</organism>
<dbReference type="FunFam" id="3.40.50.10050:FF:000001">
    <property type="entry name" value="Translation initiation factor IF-2"/>
    <property type="match status" value="1"/>
</dbReference>
<dbReference type="GO" id="GO:0005525">
    <property type="term" value="F:GTP binding"/>
    <property type="evidence" value="ECO:0007669"/>
    <property type="project" value="UniProtKB-KW"/>
</dbReference>
<dbReference type="RefSeq" id="WP_406700229.1">
    <property type="nucleotide sequence ID" value="NZ_CP155447.1"/>
</dbReference>
<dbReference type="PROSITE" id="PS01176">
    <property type="entry name" value="IF2"/>
    <property type="match status" value="1"/>
</dbReference>
<dbReference type="SUPFAM" id="SSF50447">
    <property type="entry name" value="Translation proteins"/>
    <property type="match status" value="2"/>
</dbReference>
<dbReference type="Pfam" id="PF22042">
    <property type="entry name" value="EF-G_D2"/>
    <property type="match status" value="1"/>
</dbReference>
<feature type="compositionally biased region" description="Pro residues" evidence="9">
    <location>
        <begin position="293"/>
        <end position="304"/>
    </location>
</feature>
<dbReference type="CDD" id="cd01887">
    <property type="entry name" value="IF2_eIF5B"/>
    <property type="match status" value="1"/>
</dbReference>
<feature type="compositionally biased region" description="Pro residues" evidence="9">
    <location>
        <begin position="127"/>
        <end position="138"/>
    </location>
</feature>
<feature type="region of interest" description="G-domain" evidence="7">
    <location>
        <begin position="568"/>
        <end position="716"/>
    </location>
</feature>
<dbReference type="HAMAP" id="MF_00100_B">
    <property type="entry name" value="IF_2_B"/>
    <property type="match status" value="1"/>
</dbReference>
<dbReference type="Gene3D" id="3.40.50.10050">
    <property type="entry name" value="Translation initiation factor IF- 2, domain 3"/>
    <property type="match status" value="1"/>
</dbReference>
<protein>
    <recommendedName>
        <fullName evidence="2 7">Translation initiation factor IF-2</fullName>
    </recommendedName>
</protein>
<dbReference type="PANTHER" id="PTHR43381">
    <property type="entry name" value="TRANSLATION INITIATION FACTOR IF-2-RELATED"/>
    <property type="match status" value="1"/>
</dbReference>
<dbReference type="CDD" id="cd03702">
    <property type="entry name" value="IF2_mtIF2_II"/>
    <property type="match status" value="1"/>
</dbReference>
<feature type="compositionally biased region" description="Gly residues" evidence="9">
    <location>
        <begin position="338"/>
        <end position="350"/>
    </location>
</feature>
<dbReference type="Pfam" id="PF04760">
    <property type="entry name" value="IF2_N"/>
    <property type="match status" value="1"/>
</dbReference>
<dbReference type="SUPFAM" id="SSF52156">
    <property type="entry name" value="Initiation factor IF2/eIF5b, domain 3"/>
    <property type="match status" value="1"/>
</dbReference>
<dbReference type="AlphaFoldDB" id="A0AAU7CQJ5"/>
<keyword evidence="6 7" id="KW-0342">GTP-binding</keyword>
<feature type="compositionally biased region" description="Low complexity" evidence="9">
    <location>
        <begin position="174"/>
        <end position="193"/>
    </location>
</feature>
<comment type="similarity">
    <text evidence="1 7 8">Belongs to the TRAFAC class translation factor GTPase superfamily. Classic translation factor GTPase family. IF-2 subfamily.</text>
</comment>
<dbReference type="Pfam" id="PF11987">
    <property type="entry name" value="IF-2"/>
    <property type="match status" value="1"/>
</dbReference>
<dbReference type="CDD" id="cd03692">
    <property type="entry name" value="mtIF2_IVc"/>
    <property type="match status" value="1"/>
</dbReference>
<dbReference type="InterPro" id="IPR053905">
    <property type="entry name" value="EF-G-like_DII"/>
</dbReference>
<dbReference type="Gene3D" id="1.10.10.2480">
    <property type="match status" value="1"/>
</dbReference>
<dbReference type="InterPro" id="IPR009000">
    <property type="entry name" value="Transl_B-barrel_sf"/>
</dbReference>
<keyword evidence="4 7" id="KW-0547">Nucleotide-binding</keyword>
<dbReference type="GO" id="GO:0005829">
    <property type="term" value="C:cytosol"/>
    <property type="evidence" value="ECO:0007669"/>
    <property type="project" value="TreeGrafter"/>
</dbReference>
<feature type="compositionally biased region" description="Low complexity" evidence="9">
    <location>
        <begin position="116"/>
        <end position="126"/>
    </location>
</feature>
<evidence type="ECO:0000259" key="10">
    <source>
        <dbReference type="PROSITE" id="PS51722"/>
    </source>
</evidence>
<dbReference type="InterPro" id="IPR005225">
    <property type="entry name" value="Small_GTP-bd"/>
</dbReference>
<dbReference type="SUPFAM" id="SSF52540">
    <property type="entry name" value="P-loop containing nucleoside triphosphate hydrolases"/>
    <property type="match status" value="1"/>
</dbReference>
<dbReference type="PANTHER" id="PTHR43381:SF5">
    <property type="entry name" value="TR-TYPE G DOMAIN-CONTAINING PROTEIN"/>
    <property type="match status" value="1"/>
</dbReference>
<dbReference type="InterPro" id="IPR036925">
    <property type="entry name" value="TIF_IF2_dom3_sf"/>
</dbReference>
<feature type="compositionally biased region" description="Pro residues" evidence="9">
    <location>
        <begin position="163"/>
        <end position="173"/>
    </location>
</feature>
<feature type="binding site" evidence="7">
    <location>
        <begin position="574"/>
        <end position="581"/>
    </location>
    <ligand>
        <name>GTP</name>
        <dbReference type="ChEBI" id="CHEBI:37565"/>
    </ligand>
</feature>
<evidence type="ECO:0000256" key="4">
    <source>
        <dbReference type="ARBA" id="ARBA00022741"/>
    </source>
</evidence>
<dbReference type="InterPro" id="IPR044145">
    <property type="entry name" value="IF2_II"/>
</dbReference>
<evidence type="ECO:0000256" key="6">
    <source>
        <dbReference type="ARBA" id="ARBA00023134"/>
    </source>
</evidence>
<feature type="compositionally biased region" description="Low complexity" evidence="9">
    <location>
        <begin position="351"/>
        <end position="362"/>
    </location>
</feature>
<dbReference type="NCBIfam" id="TIGR00231">
    <property type="entry name" value="small_GTP"/>
    <property type="match status" value="1"/>
</dbReference>
<keyword evidence="7" id="KW-0963">Cytoplasm</keyword>
<dbReference type="PROSITE" id="PS51722">
    <property type="entry name" value="G_TR_2"/>
    <property type="match status" value="1"/>
</dbReference>
<name>A0AAU7CQJ5_9BACT</name>
<dbReference type="Gene3D" id="3.40.50.300">
    <property type="entry name" value="P-loop containing nucleotide triphosphate hydrolases"/>
    <property type="match status" value="1"/>
</dbReference>
<reference evidence="11" key="1">
    <citation type="submission" date="2024-05" db="EMBL/GenBank/DDBJ databases">
        <title>Planctomycetes of the genus Singulisphaera possess chitinolytic capabilities.</title>
        <authorList>
            <person name="Ivanova A."/>
        </authorList>
    </citation>
    <scope>NUCLEOTIDE SEQUENCE</scope>
    <source>
        <strain evidence="11">Ch08T</strain>
    </source>
</reference>
<evidence type="ECO:0000256" key="5">
    <source>
        <dbReference type="ARBA" id="ARBA00022917"/>
    </source>
</evidence>
<evidence type="ECO:0000256" key="8">
    <source>
        <dbReference type="RuleBase" id="RU000644"/>
    </source>
</evidence>
<dbReference type="FunFam" id="2.40.30.10:FF:000007">
    <property type="entry name" value="Translation initiation factor IF-2"/>
    <property type="match status" value="1"/>
</dbReference>
<feature type="binding site" evidence="7">
    <location>
        <begin position="620"/>
        <end position="624"/>
    </location>
    <ligand>
        <name>GTP</name>
        <dbReference type="ChEBI" id="CHEBI:37565"/>
    </ligand>
</feature>
<dbReference type="GO" id="GO:0003924">
    <property type="term" value="F:GTPase activity"/>
    <property type="evidence" value="ECO:0007669"/>
    <property type="project" value="UniProtKB-UniRule"/>
</dbReference>
<feature type="compositionally biased region" description="Low complexity" evidence="9">
    <location>
        <begin position="94"/>
        <end position="106"/>
    </location>
</feature>
<evidence type="ECO:0000256" key="9">
    <source>
        <dbReference type="SAM" id="MobiDB-lite"/>
    </source>
</evidence>
<feature type="compositionally biased region" description="Low complexity" evidence="9">
    <location>
        <begin position="53"/>
        <end position="87"/>
    </location>
</feature>
<dbReference type="GO" id="GO:0003743">
    <property type="term" value="F:translation initiation factor activity"/>
    <property type="evidence" value="ECO:0007669"/>
    <property type="project" value="UniProtKB-UniRule"/>
</dbReference>
<keyword evidence="3 7" id="KW-0396">Initiation factor</keyword>
<dbReference type="FunFam" id="3.40.50.300:FF:000019">
    <property type="entry name" value="Translation initiation factor IF-2"/>
    <property type="match status" value="1"/>
</dbReference>
<gene>
    <name evidence="7 11" type="primary">infB</name>
    <name evidence="11" type="ORF">V5E97_15510</name>
</gene>
<evidence type="ECO:0000256" key="2">
    <source>
        <dbReference type="ARBA" id="ARBA00020675"/>
    </source>
</evidence>
<feature type="binding site" evidence="7">
    <location>
        <begin position="674"/>
        <end position="677"/>
    </location>
    <ligand>
        <name>GTP</name>
        <dbReference type="ChEBI" id="CHEBI:37565"/>
    </ligand>
</feature>
<feature type="region of interest" description="Disordered" evidence="9">
    <location>
        <begin position="49"/>
        <end position="480"/>
    </location>
</feature>
<dbReference type="FunFam" id="2.40.30.10:FF:000008">
    <property type="entry name" value="Translation initiation factor IF-2"/>
    <property type="match status" value="1"/>
</dbReference>
<evidence type="ECO:0000313" key="11">
    <source>
        <dbReference type="EMBL" id="XBH07392.1"/>
    </source>
</evidence>
<feature type="domain" description="Tr-type G" evidence="10">
    <location>
        <begin position="565"/>
        <end position="739"/>
    </location>
</feature>
<sequence length="1066" mass="112281">MSTRVHELAKELGLKSQELLDRIQRWGLDVKLSALASLDPSAVDQIRQLMHGSTSSTSSASAPVAEVAPAQPSPRPTTSETPAISATAPPPTRTTPSPSAASQPVPSDRPAPPASPALSQPLSAAPRPAPVATPPVATPPVATVSAATAPRAAAPAANAPTAPSAPAPAPSAPPTRTSGLTSPPRSGSGPLSGHTPHRGSPTGAAPRPQGPPSPPPDYRPNPSTPPPLKRGDYVSPAGVRQPIQRPGASQPQHQQPRRSDDNNSGQQGGGGPRRDAPLGPRRPLPPVASQTSQPPPRRPAPPRPGGGGPEVKTQRPEKRYTPEELMAMMRSGQLGTQAPGGPGSRPGGAPGARPGLSGRPAGATGGPGAPRPGIPGANPLLRRPATGAPPAPGSAPIAPTAEEEEDRKGKAGAARLGTPADRAGRRAKRNERATERRVTSPMPAATLLNETDDDGRRSRGGRKGSRGGHRAAVAPARKSHAQIEPPINVRSLSEAIGIRANDLIKRMMNSMGLQVNINANLEDESAIMLAMEFGVELEVIHERTAEDDLLEAWEPDEAETLNQVPRPPVITILGHVDHGKTSLLDRIRKSNVVSGESGGITQHIGAYQVEHEGKMLTFVDTPGHEAFTAMRARGANVTDIVVLVVAADDGVMPQTQEAIAHAKAADVPIVIALNKIDLPNVNLNKIYGELSQQDLAPEEYGGDTPVVKTSAVTGQGIPELLEMLGIVAELRCQILATPSRPATGTCLEASISEGRGVVATVLVQDGTLKVGDVMVCGDGFGRVRALFDDKGNSVAEAGPSMPVEVSGLDEVPTAGEKFGVVEDVSRAREIAETRRLRTRGVALGERQAVTLENLYSKMAEQKLKSLNLILKTDVQGSLEALIKELEKLENPEVPIRVLLKGVGGISESDILLADASQAIVIGFRVAPEDRAVTLADEKKIDIRRYDIIYQVTDEIKKAVEGLLVPEIKEVHLGRAVVRQAFKISKVGTVAGCFVTQGSIERAAKARIIREGREIYKGSLEALKRFKDDVKEVREGFECGIKISNFDDLKTDDVIEAYRIDVIRRTL</sequence>
<feature type="compositionally biased region" description="Basic and acidic residues" evidence="9">
    <location>
        <begin position="312"/>
        <end position="322"/>
    </location>
</feature>
<comment type="function">
    <text evidence="7 8">One of the essential components for the initiation of protein synthesis. Protects formylmethionyl-tRNA from spontaneous hydrolysis and promotes its binding to the 30S ribosomal subunits. Also involved in the hydrolysis of GTP during the formation of the 70S ribosomal complex.</text>
</comment>
<accession>A0AAU7CQJ5</accession>
<evidence type="ECO:0000256" key="7">
    <source>
        <dbReference type="HAMAP-Rule" id="MF_00100"/>
    </source>
</evidence>
<dbReference type="NCBIfam" id="TIGR00487">
    <property type="entry name" value="IF-2"/>
    <property type="match status" value="1"/>
</dbReference>
<feature type="compositionally biased region" description="Pro residues" evidence="9">
    <location>
        <begin position="208"/>
        <end position="228"/>
    </location>
</feature>
<evidence type="ECO:0000256" key="3">
    <source>
        <dbReference type="ARBA" id="ARBA00022540"/>
    </source>
</evidence>
<dbReference type="InterPro" id="IPR006847">
    <property type="entry name" value="IF2_N"/>
</dbReference>
<dbReference type="InterPro" id="IPR000178">
    <property type="entry name" value="TF_IF2_bacterial-like"/>
</dbReference>
<dbReference type="Pfam" id="PF00009">
    <property type="entry name" value="GTP_EFTU"/>
    <property type="match status" value="1"/>
</dbReference>
<feature type="compositionally biased region" description="Low complexity" evidence="9">
    <location>
        <begin position="139"/>
        <end position="162"/>
    </location>
</feature>
<dbReference type="Gene3D" id="2.40.30.10">
    <property type="entry name" value="Translation factors"/>
    <property type="match status" value="2"/>
</dbReference>
<dbReference type="InterPro" id="IPR015760">
    <property type="entry name" value="TIF_IF2"/>
</dbReference>
<comment type="subcellular location">
    <subcellularLocation>
        <location evidence="7">Cytoplasm</location>
    </subcellularLocation>
</comment>
<dbReference type="InterPro" id="IPR023115">
    <property type="entry name" value="TIF_IF2_dom3"/>
</dbReference>
<feature type="compositionally biased region" description="Basic residues" evidence="9">
    <location>
        <begin position="458"/>
        <end position="469"/>
    </location>
</feature>
<dbReference type="InterPro" id="IPR027417">
    <property type="entry name" value="P-loop_NTPase"/>
</dbReference>
<proteinExistence type="inferred from homology"/>
<keyword evidence="5 7" id="KW-0648">Protein biosynthesis</keyword>
<dbReference type="EMBL" id="CP155447">
    <property type="protein sequence ID" value="XBH07392.1"/>
    <property type="molecule type" value="Genomic_DNA"/>
</dbReference>